<dbReference type="AlphaFoldDB" id="A0AAW1V3N8"/>
<accession>A0AAW1V3N8</accession>
<feature type="region of interest" description="Disordered" evidence="3">
    <location>
        <begin position="95"/>
        <end position="122"/>
    </location>
</feature>
<evidence type="ECO:0000313" key="5">
    <source>
        <dbReference type="Proteomes" id="UP001431783"/>
    </source>
</evidence>
<feature type="compositionally biased region" description="Polar residues" evidence="3">
    <location>
        <begin position="215"/>
        <end position="230"/>
    </location>
</feature>
<dbReference type="InterPro" id="IPR001611">
    <property type="entry name" value="Leu-rich_rpt"/>
</dbReference>
<sequence length="292" mass="34230">MLSELSAINSINKISSLADFQQCKRLEELYIRQNEIEDINQVVYLQNLQNLKNLWLGENPCAKVDGYRLSVLKALPQIQKLDNIQVTPDELKEAQKKGKLLTHPEDRPESEEEDYLVPSQPQYANNRYQEYSEHEYSPTQRVSPRQETDYEMYESGDCYTTRDENSEGSREYTPPRQASPPRQPIRSYSPDEVPVRRKNSYERESPKQHFYHEYTNGNSNSYRQSDTNSDCTERRERFVCSATSHRPPFNRRPVTRNSNILSAVLCLVKELDYPSLEVVEMAVRCRMDELDE</sequence>
<keyword evidence="1" id="KW-0433">Leucine-rich repeat</keyword>
<keyword evidence="2" id="KW-0677">Repeat</keyword>
<evidence type="ECO:0000256" key="2">
    <source>
        <dbReference type="ARBA" id="ARBA00022737"/>
    </source>
</evidence>
<comment type="caution">
    <text evidence="4">The sequence shown here is derived from an EMBL/GenBank/DDBJ whole genome shotgun (WGS) entry which is preliminary data.</text>
</comment>
<feature type="region of interest" description="Disordered" evidence="3">
    <location>
        <begin position="158"/>
        <end position="230"/>
    </location>
</feature>
<proteinExistence type="predicted"/>
<feature type="compositionally biased region" description="Basic and acidic residues" evidence="3">
    <location>
        <begin position="193"/>
        <end position="212"/>
    </location>
</feature>
<dbReference type="SUPFAM" id="SSF52058">
    <property type="entry name" value="L domain-like"/>
    <property type="match status" value="1"/>
</dbReference>
<feature type="compositionally biased region" description="Basic and acidic residues" evidence="3">
    <location>
        <begin position="160"/>
        <end position="170"/>
    </location>
</feature>
<dbReference type="Gene3D" id="3.80.10.10">
    <property type="entry name" value="Ribonuclease Inhibitor"/>
    <property type="match status" value="1"/>
</dbReference>
<dbReference type="GO" id="GO:0007010">
    <property type="term" value="P:cytoskeleton organization"/>
    <property type="evidence" value="ECO:0007669"/>
    <property type="project" value="TreeGrafter"/>
</dbReference>
<protein>
    <submittedName>
        <fullName evidence="4">Uncharacterized protein</fullName>
    </submittedName>
</protein>
<dbReference type="EMBL" id="JARQZJ010000101">
    <property type="protein sequence ID" value="KAK9886726.1"/>
    <property type="molecule type" value="Genomic_DNA"/>
</dbReference>
<dbReference type="PROSITE" id="PS51450">
    <property type="entry name" value="LRR"/>
    <property type="match status" value="1"/>
</dbReference>
<dbReference type="InterPro" id="IPR032675">
    <property type="entry name" value="LRR_dom_sf"/>
</dbReference>
<evidence type="ECO:0000313" key="4">
    <source>
        <dbReference type="EMBL" id="KAK9886726.1"/>
    </source>
</evidence>
<keyword evidence="5" id="KW-1185">Reference proteome</keyword>
<evidence type="ECO:0000256" key="1">
    <source>
        <dbReference type="ARBA" id="ARBA00022614"/>
    </source>
</evidence>
<dbReference type="PANTHER" id="PTHR18849">
    <property type="entry name" value="LEUCINE RICH REPEAT PROTEIN"/>
    <property type="match status" value="1"/>
</dbReference>
<dbReference type="Proteomes" id="UP001431783">
    <property type="component" value="Unassembled WGS sequence"/>
</dbReference>
<reference evidence="4 5" key="1">
    <citation type="submission" date="2023-03" db="EMBL/GenBank/DDBJ databases">
        <title>Genome insight into feeding habits of ladybird beetles.</title>
        <authorList>
            <person name="Li H.-S."/>
            <person name="Huang Y.-H."/>
            <person name="Pang H."/>
        </authorList>
    </citation>
    <scope>NUCLEOTIDE SEQUENCE [LARGE SCALE GENOMIC DNA]</scope>
    <source>
        <strain evidence="4">SYSU_2023b</strain>
        <tissue evidence="4">Whole body</tissue>
    </source>
</reference>
<evidence type="ECO:0000256" key="3">
    <source>
        <dbReference type="SAM" id="MobiDB-lite"/>
    </source>
</evidence>
<dbReference type="PANTHER" id="PTHR18849:SF0">
    <property type="entry name" value="CILIA- AND FLAGELLA-ASSOCIATED PROTEIN 410-RELATED"/>
    <property type="match status" value="1"/>
</dbReference>
<organism evidence="4 5">
    <name type="scientific">Henosepilachna vigintioctopunctata</name>
    <dbReference type="NCBI Taxonomy" id="420089"/>
    <lineage>
        <taxon>Eukaryota</taxon>
        <taxon>Metazoa</taxon>
        <taxon>Ecdysozoa</taxon>
        <taxon>Arthropoda</taxon>
        <taxon>Hexapoda</taxon>
        <taxon>Insecta</taxon>
        <taxon>Pterygota</taxon>
        <taxon>Neoptera</taxon>
        <taxon>Endopterygota</taxon>
        <taxon>Coleoptera</taxon>
        <taxon>Polyphaga</taxon>
        <taxon>Cucujiformia</taxon>
        <taxon>Coccinelloidea</taxon>
        <taxon>Coccinellidae</taxon>
        <taxon>Epilachninae</taxon>
        <taxon>Epilachnini</taxon>
        <taxon>Henosepilachna</taxon>
    </lineage>
</organism>
<name>A0AAW1V3N8_9CUCU</name>
<feature type="compositionally biased region" description="Basic and acidic residues" evidence="3">
    <location>
        <begin position="95"/>
        <end position="107"/>
    </location>
</feature>
<gene>
    <name evidence="4" type="ORF">WA026_017643</name>
</gene>